<dbReference type="AlphaFoldDB" id="A0A433VR74"/>
<feature type="domain" description="DUF1400" evidence="5">
    <location>
        <begin position="17"/>
        <end position="142"/>
    </location>
</feature>
<evidence type="ECO:0000256" key="3">
    <source>
        <dbReference type="ARBA" id="ARBA00023098"/>
    </source>
</evidence>
<dbReference type="InterPro" id="IPR010802">
    <property type="entry name" value="DUF1400"/>
</dbReference>
<dbReference type="Proteomes" id="UP000271624">
    <property type="component" value="Unassembled WGS sequence"/>
</dbReference>
<dbReference type="OrthoDB" id="422423at2"/>
<evidence type="ECO:0000259" key="5">
    <source>
        <dbReference type="Pfam" id="PF07176"/>
    </source>
</evidence>
<gene>
    <name evidence="6" type="ORF">DSM106972_017550</name>
</gene>
<evidence type="ECO:0000313" key="7">
    <source>
        <dbReference type="Proteomes" id="UP000271624"/>
    </source>
</evidence>
<accession>A0A433VR74</accession>
<reference evidence="6" key="2">
    <citation type="journal article" date="2019" name="Genome Biol. Evol.">
        <title>Day and night: Metabolic profiles and evolutionary relationships of six axenic non-marine cyanobacteria.</title>
        <authorList>
            <person name="Will S.E."/>
            <person name="Henke P."/>
            <person name="Boedeker C."/>
            <person name="Huang S."/>
            <person name="Brinkmann H."/>
            <person name="Rohde M."/>
            <person name="Jarek M."/>
            <person name="Friedl T."/>
            <person name="Seufert S."/>
            <person name="Schumacher M."/>
            <person name="Overmann J."/>
            <person name="Neumann-Schaal M."/>
            <person name="Petersen J."/>
        </authorList>
    </citation>
    <scope>NUCLEOTIDE SEQUENCE [LARGE SCALE GENOMIC DNA]</scope>
    <source>
        <strain evidence="6">PCC 7102</strain>
    </source>
</reference>
<dbReference type="Pfam" id="PF00561">
    <property type="entry name" value="Abhydrolase_1"/>
    <property type="match status" value="1"/>
</dbReference>
<feature type="domain" description="AB hydrolase-1" evidence="4">
    <location>
        <begin position="222"/>
        <end position="331"/>
    </location>
</feature>
<dbReference type="PANTHER" id="PTHR10272">
    <property type="entry name" value="PLATELET-ACTIVATING FACTOR ACETYLHYDROLASE"/>
    <property type="match status" value="1"/>
</dbReference>
<keyword evidence="1" id="KW-0378">Hydrolase</keyword>
<comment type="caution">
    <text evidence="6">The sequence shown here is derived from an EMBL/GenBank/DDBJ whole genome shotgun (WGS) entry which is preliminary data.</text>
</comment>
<dbReference type="Gene3D" id="3.40.50.1820">
    <property type="entry name" value="alpha/beta hydrolase"/>
    <property type="match status" value="1"/>
</dbReference>
<dbReference type="GO" id="GO:0016042">
    <property type="term" value="P:lipid catabolic process"/>
    <property type="evidence" value="ECO:0007669"/>
    <property type="project" value="UniProtKB-KW"/>
</dbReference>
<protein>
    <submittedName>
        <fullName evidence="6">Uncharacterized protein</fullName>
    </submittedName>
</protein>
<reference evidence="6" key="1">
    <citation type="submission" date="2018-12" db="EMBL/GenBank/DDBJ databases">
        <authorList>
            <person name="Will S."/>
            <person name="Neumann-Schaal M."/>
            <person name="Henke P."/>
        </authorList>
    </citation>
    <scope>NUCLEOTIDE SEQUENCE</scope>
    <source>
        <strain evidence="6">PCC 7102</strain>
    </source>
</reference>
<evidence type="ECO:0000313" key="6">
    <source>
        <dbReference type="EMBL" id="RUT08587.1"/>
    </source>
</evidence>
<keyword evidence="3" id="KW-0443">Lipid metabolism</keyword>
<organism evidence="6 7">
    <name type="scientific">Dulcicalothrix desertica PCC 7102</name>
    <dbReference type="NCBI Taxonomy" id="232991"/>
    <lineage>
        <taxon>Bacteria</taxon>
        <taxon>Bacillati</taxon>
        <taxon>Cyanobacteriota</taxon>
        <taxon>Cyanophyceae</taxon>
        <taxon>Nostocales</taxon>
        <taxon>Calotrichaceae</taxon>
        <taxon>Dulcicalothrix</taxon>
    </lineage>
</organism>
<dbReference type="InterPro" id="IPR029058">
    <property type="entry name" value="AB_hydrolase_fold"/>
</dbReference>
<dbReference type="EMBL" id="RSCL01000003">
    <property type="protein sequence ID" value="RUT08587.1"/>
    <property type="molecule type" value="Genomic_DNA"/>
</dbReference>
<dbReference type="Pfam" id="PF07176">
    <property type="entry name" value="DUF1400"/>
    <property type="match status" value="1"/>
</dbReference>
<name>A0A433VR74_9CYAN</name>
<keyword evidence="7" id="KW-1185">Reference proteome</keyword>
<dbReference type="InterPro" id="IPR000073">
    <property type="entry name" value="AB_hydrolase_1"/>
</dbReference>
<evidence type="ECO:0000256" key="1">
    <source>
        <dbReference type="ARBA" id="ARBA00022801"/>
    </source>
</evidence>
<evidence type="ECO:0000256" key="2">
    <source>
        <dbReference type="ARBA" id="ARBA00022963"/>
    </source>
</evidence>
<dbReference type="GO" id="GO:0003847">
    <property type="term" value="F:1-alkyl-2-acetylglycerophosphocholine esterase activity"/>
    <property type="evidence" value="ECO:0007669"/>
    <property type="project" value="TreeGrafter"/>
</dbReference>
<evidence type="ECO:0000259" key="4">
    <source>
        <dbReference type="Pfam" id="PF00561"/>
    </source>
</evidence>
<proteinExistence type="predicted"/>
<dbReference type="PANTHER" id="PTHR10272:SF13">
    <property type="entry name" value="POLY(ETHYLENE TEREPHTHALATE) HYDROLASE"/>
    <property type="match status" value="1"/>
</dbReference>
<sequence length="531" mass="57965">MTIGANFIPTVRPAFGAERINISYGIFQRSIPIKSLELFARTGEIDEDFSAYARYVDKKELAQLRRLLLTPIPLGAVEVSQFLYTAIGQTLLERLGDVIQLESGLNGFYAIRSALIVSAAQKQGFTLLDVFRNYSSNAISINLSRTQEIAQSVQILINQTKNAIALINQESREEMGSTEVLTTGVTTRRFQVQKAIFNFNDVSRNRVINTDVYVPVASGRRPIVVISHGLGSDRTSFAYLAQYLARSGFVVVVPEHPGSNAAQLQALLSGRADTVTDPREFVDRPLDIKFVLDELTQLQDSNATLRGRLNLQQVGVVGQSFGGYTALALAGAKINFEQLNKDCPPLRSSLNVSQLLQCLAVRLPRTEYNLSDSRVKAVIAINPVGSSILGQTGLSQINIPVMIVAGSADTVTPALPEQIQPFTWLTTPNKYLALINGGTHFSTIAESPNNALPIPQEAVGASPEVSRSYIESLSFPFFQTYVAQQPSYINYLNAGYAKVISQAQLPLSLVRNITPNELQQALNGSPLSSNQ</sequence>
<keyword evidence="2" id="KW-0442">Lipid degradation</keyword>
<dbReference type="SUPFAM" id="SSF53474">
    <property type="entry name" value="alpha/beta-Hydrolases"/>
    <property type="match status" value="1"/>
</dbReference>